<sequence>MGAPSWRPYRWGPTMADLPDEEQLLRHFEWNRELLREIAAMFVSDAPGMMRDVSGAVDHGDAPLLRQAAHKLKGSVANFRAQAAVEAALRLERMGASGDLMGAREACRALEVEVMRLRERLGEMCVTPERGTAGGAEEDRG</sequence>
<dbReference type="Gene3D" id="1.20.120.160">
    <property type="entry name" value="HPT domain"/>
    <property type="match status" value="1"/>
</dbReference>
<keyword evidence="1" id="KW-0597">Phosphoprotein</keyword>
<feature type="domain" description="HPt" evidence="2">
    <location>
        <begin position="31"/>
        <end position="124"/>
    </location>
</feature>
<protein>
    <submittedName>
        <fullName evidence="3">Hpt domain-containing protein</fullName>
    </submittedName>
</protein>
<dbReference type="Pfam" id="PF01627">
    <property type="entry name" value="Hpt"/>
    <property type="match status" value="1"/>
</dbReference>
<evidence type="ECO:0000259" key="2">
    <source>
        <dbReference type="PROSITE" id="PS50894"/>
    </source>
</evidence>
<name>A0A538SMU0_UNCEI</name>
<dbReference type="InterPro" id="IPR008207">
    <property type="entry name" value="Sig_transdc_His_kin_Hpt_dom"/>
</dbReference>
<feature type="modified residue" description="Phosphohistidine" evidence="1">
    <location>
        <position position="70"/>
    </location>
</feature>
<evidence type="ECO:0000313" key="4">
    <source>
        <dbReference type="Proteomes" id="UP000320184"/>
    </source>
</evidence>
<reference evidence="3 4" key="1">
    <citation type="journal article" date="2019" name="Nat. Microbiol.">
        <title>Mediterranean grassland soil C-N compound turnover is dependent on rainfall and depth, and is mediated by genomically divergent microorganisms.</title>
        <authorList>
            <person name="Diamond S."/>
            <person name="Andeer P.F."/>
            <person name="Li Z."/>
            <person name="Crits-Christoph A."/>
            <person name="Burstein D."/>
            <person name="Anantharaman K."/>
            <person name="Lane K.R."/>
            <person name="Thomas B.C."/>
            <person name="Pan C."/>
            <person name="Northen T.R."/>
            <person name="Banfield J.F."/>
        </authorList>
    </citation>
    <scope>NUCLEOTIDE SEQUENCE [LARGE SCALE GENOMIC DNA]</scope>
    <source>
        <strain evidence="3">WS_3</strain>
    </source>
</reference>
<evidence type="ECO:0000256" key="1">
    <source>
        <dbReference type="PROSITE-ProRule" id="PRU00110"/>
    </source>
</evidence>
<comment type="caution">
    <text evidence="3">The sequence shown here is derived from an EMBL/GenBank/DDBJ whole genome shotgun (WGS) entry which is preliminary data.</text>
</comment>
<proteinExistence type="predicted"/>
<organism evidence="3 4">
    <name type="scientific">Eiseniibacteriota bacterium</name>
    <dbReference type="NCBI Taxonomy" id="2212470"/>
    <lineage>
        <taxon>Bacteria</taxon>
        <taxon>Candidatus Eiseniibacteriota</taxon>
    </lineage>
</organism>
<dbReference type="PROSITE" id="PS50894">
    <property type="entry name" value="HPT"/>
    <property type="match status" value="1"/>
</dbReference>
<dbReference type="AlphaFoldDB" id="A0A538SMU0"/>
<dbReference type="InterPro" id="IPR036641">
    <property type="entry name" value="HPT_dom_sf"/>
</dbReference>
<dbReference type="GO" id="GO:0000160">
    <property type="term" value="P:phosphorelay signal transduction system"/>
    <property type="evidence" value="ECO:0007669"/>
    <property type="project" value="InterPro"/>
</dbReference>
<accession>A0A538SMU0</accession>
<evidence type="ECO:0000313" key="3">
    <source>
        <dbReference type="EMBL" id="TMQ52685.1"/>
    </source>
</evidence>
<dbReference type="Proteomes" id="UP000320184">
    <property type="component" value="Unassembled WGS sequence"/>
</dbReference>
<dbReference type="SUPFAM" id="SSF47226">
    <property type="entry name" value="Histidine-containing phosphotransfer domain, HPT domain"/>
    <property type="match status" value="1"/>
</dbReference>
<dbReference type="EMBL" id="VBOT01000029">
    <property type="protein sequence ID" value="TMQ52685.1"/>
    <property type="molecule type" value="Genomic_DNA"/>
</dbReference>
<gene>
    <name evidence="3" type="ORF">E6K73_02300</name>
</gene>